<dbReference type="ExpressionAtlas" id="A0A1P8AWY8">
    <property type="expression patterns" value="baseline and differential"/>
</dbReference>
<dbReference type="TAIR" id="AT1G05420">
    <property type="gene designation" value="OFP12"/>
</dbReference>
<protein>
    <recommendedName>
        <fullName evidence="6">Transcription repressor</fullName>
    </recommendedName>
    <alternativeName>
        <fullName evidence="6">Ovate family protein</fullName>
    </alternativeName>
</protein>
<keyword evidence="3 6" id="KW-0805">Transcription regulation</keyword>
<dbReference type="GO" id="GO:0045892">
    <property type="term" value="P:negative regulation of DNA-templated transcription"/>
    <property type="evidence" value="ECO:0007669"/>
    <property type="project" value="UniProtKB-UniRule"/>
</dbReference>
<evidence type="ECO:0000313" key="11">
    <source>
        <dbReference type="Proteomes" id="UP000006548"/>
    </source>
</evidence>
<accession>A0A1P8AWY8</accession>
<dbReference type="GO" id="GO:0005634">
    <property type="term" value="C:nucleus"/>
    <property type="evidence" value="ECO:0007669"/>
    <property type="project" value="UniProtKB-SubCell"/>
</dbReference>
<keyword evidence="5 6" id="KW-0539">Nucleus</keyword>
<dbReference type="PANTHER" id="PTHR33057">
    <property type="entry name" value="TRANSCRIPTION REPRESSOR OFP7-RELATED"/>
    <property type="match status" value="1"/>
</dbReference>
<dbReference type="NCBIfam" id="TIGR01568">
    <property type="entry name" value="A_thal_3678"/>
    <property type="match status" value="1"/>
</dbReference>
<evidence type="ECO:0000256" key="1">
    <source>
        <dbReference type="ARBA" id="ARBA00004123"/>
    </source>
</evidence>
<evidence type="ECO:0000313" key="9">
    <source>
        <dbReference type="Araport" id="AT1G05420"/>
    </source>
</evidence>
<evidence type="ECO:0000313" key="12">
    <source>
        <dbReference type="TAIR" id="AT1G05420"/>
    </source>
</evidence>
<reference evidence="10 11" key="1">
    <citation type="journal article" date="2000" name="Nature">
        <title>Sequence and analysis of chromosome 1 of the plant Arabidopsis thaliana.</title>
        <authorList>
            <person name="Theologis A."/>
            <person name="Ecker J.R."/>
            <person name="Palm C.J."/>
            <person name="Federspiel N.A."/>
            <person name="Kaul S."/>
            <person name="White O."/>
            <person name="Alonso J."/>
            <person name="Altafi H."/>
            <person name="Araujo R."/>
            <person name="Bowman C.L."/>
            <person name="Brooks S.Y."/>
            <person name="Buehler E."/>
            <person name="Chan A."/>
            <person name="Chao Q."/>
            <person name="Chen H."/>
            <person name="Cheuk R.F."/>
            <person name="Chin C.W."/>
            <person name="Chung M.K."/>
            <person name="Conn L."/>
            <person name="Conway A.B."/>
            <person name="Conway A.R."/>
            <person name="Creasy T.H."/>
            <person name="Dewar K."/>
            <person name="Dunn P."/>
            <person name="Etgu P."/>
            <person name="Feldblyum T.V."/>
            <person name="Feng J."/>
            <person name="Fong B."/>
            <person name="Fujii C.Y."/>
            <person name="Gill J.E."/>
            <person name="Goldsmith A.D."/>
            <person name="Haas B."/>
            <person name="Hansen N.F."/>
            <person name="Hughes B."/>
            <person name="Huizar L."/>
            <person name="Hunter J.L."/>
            <person name="Jenkins J."/>
            <person name="Johnson-Hopson C."/>
            <person name="Khan S."/>
            <person name="Khaykin E."/>
            <person name="Kim C.J."/>
            <person name="Koo H.L."/>
            <person name="Kremenetskaia I."/>
            <person name="Kurtz D.B."/>
            <person name="Kwan A."/>
            <person name="Lam B."/>
            <person name="Langin-Hooper S."/>
            <person name="Lee A."/>
            <person name="Lee J.M."/>
            <person name="Lenz C.A."/>
            <person name="Li J.H."/>
            <person name="Li Y."/>
            <person name="Lin X."/>
            <person name="Liu S.X."/>
            <person name="Liu Z.A."/>
            <person name="Luros J.S."/>
            <person name="Maiti R."/>
            <person name="Marziali A."/>
            <person name="Militscher J."/>
            <person name="Miranda M."/>
            <person name="Nguyen M."/>
            <person name="Nierman W.C."/>
            <person name="Osborne B.I."/>
            <person name="Pai G."/>
            <person name="Peterson J."/>
            <person name="Pham P.K."/>
            <person name="Rizzo M."/>
            <person name="Rooney T."/>
            <person name="Rowley D."/>
            <person name="Sakano H."/>
            <person name="Salzberg S.L."/>
            <person name="Schwartz J.R."/>
            <person name="Shinn P."/>
            <person name="Southwick A.M."/>
            <person name="Sun H."/>
            <person name="Tallon L.J."/>
            <person name="Tambunga G."/>
            <person name="Toriumi M.J."/>
            <person name="Town C.D."/>
            <person name="Utterback T."/>
            <person name="Van Aken S."/>
            <person name="Vaysberg M."/>
            <person name="Vysotskaia V.S."/>
            <person name="Walker M."/>
            <person name="Wu D."/>
            <person name="Yu G."/>
            <person name="Fraser C.M."/>
            <person name="Venter J.C."/>
            <person name="Davis R.W."/>
        </authorList>
    </citation>
    <scope>NUCLEOTIDE SEQUENCE [LARGE SCALE GENOMIC DNA]</scope>
    <source>
        <strain evidence="11">cv. Columbia</strain>
    </source>
</reference>
<dbReference type="EMBL" id="CP002684">
    <property type="protein sequence ID" value="ANM61179.1"/>
    <property type="molecule type" value="Genomic_DNA"/>
</dbReference>
<evidence type="ECO:0000256" key="3">
    <source>
        <dbReference type="ARBA" id="ARBA00023015"/>
    </source>
</evidence>
<feature type="domain" description="OVATE" evidence="8">
    <location>
        <begin position="168"/>
        <end position="233"/>
    </location>
</feature>
<dbReference type="InterPro" id="IPR038933">
    <property type="entry name" value="Ovate"/>
</dbReference>
<proteinExistence type="predicted"/>
<name>A0A1P8AWY8_ARATH</name>
<sequence length="242" mass="26825">MLNTYSLTLFLTKTKTMPRVMWKNFHLCFPSNLTKPSSSPSGATSDDPNRPSILLINNFNLLYDDSSAAHRRLSKPLIHDVEPSSTFTASTSTAANSSSSSASYDDSDNYGFAPDDDSPPPDLTAVLASRRFFFSSPGCSNSITDSPDLRCRDNYDTATRLLTGGTAVKHYVQSPDPYNDFRRSMQEMIDAVTNAGDLRRYEFLHELLLSYLSLNAADTHKFIIRAFADILVSLLSDGHRIS</sequence>
<feature type="region of interest" description="Disordered" evidence="7">
    <location>
        <begin position="85"/>
        <end position="120"/>
    </location>
</feature>
<reference evidence="11" key="2">
    <citation type="journal article" date="2017" name="Plant J.">
        <title>Araport11: a complete reannotation of the Arabidopsis thaliana reference genome.</title>
        <authorList>
            <person name="Cheng C.Y."/>
            <person name="Krishnakumar V."/>
            <person name="Chan A.P."/>
            <person name="Thibaud-Nissen F."/>
            <person name="Schobel S."/>
            <person name="Town C.D."/>
        </authorList>
    </citation>
    <scope>GENOME REANNOTATION</scope>
    <source>
        <strain evidence="11">cv. Columbia</strain>
    </source>
</reference>
<dbReference type="PANTHER" id="PTHR33057:SF175">
    <property type="entry name" value="TRANSCRIPTION REPRESSOR OFP12"/>
    <property type="match status" value="1"/>
</dbReference>
<dbReference type="PROSITE" id="PS51754">
    <property type="entry name" value="OVATE"/>
    <property type="match status" value="1"/>
</dbReference>
<dbReference type="GeneID" id="837043"/>
<gene>
    <name evidence="10 12" type="primary">OFP12</name>
    <name evidence="10" type="synonym">ATOFP12</name>
    <name evidence="10" type="synonym">ovate family protein 12</name>
    <name evidence="9 10" type="ordered locus">At1g05420</name>
    <name evidence="10" type="ORF">T25N20.7</name>
    <name evidence="10" type="ORF">T25N20_7</name>
</gene>
<comment type="subcellular location">
    <subcellularLocation>
        <location evidence="1 6">Nucleus</location>
    </subcellularLocation>
</comment>
<evidence type="ECO:0000256" key="2">
    <source>
        <dbReference type="ARBA" id="ARBA00022491"/>
    </source>
</evidence>
<dbReference type="RefSeq" id="NP_001323411.1">
    <property type="nucleotide sequence ID" value="NM_001331548.1"/>
</dbReference>
<evidence type="ECO:0000256" key="7">
    <source>
        <dbReference type="SAM" id="MobiDB-lite"/>
    </source>
</evidence>
<evidence type="ECO:0000256" key="6">
    <source>
        <dbReference type="RuleBase" id="RU367028"/>
    </source>
</evidence>
<dbReference type="InterPro" id="IPR006458">
    <property type="entry name" value="Ovate_C"/>
</dbReference>
<evidence type="ECO:0000259" key="8">
    <source>
        <dbReference type="PROSITE" id="PS51754"/>
    </source>
</evidence>
<comment type="function">
    <text evidence="6">Transcriptional repressor that regulates multiple aspects of plant growth and development.</text>
</comment>
<keyword evidence="11" id="KW-1185">Reference proteome</keyword>
<feature type="compositionally biased region" description="Low complexity" evidence="7">
    <location>
        <begin position="85"/>
        <end position="103"/>
    </location>
</feature>
<evidence type="ECO:0000256" key="5">
    <source>
        <dbReference type="ARBA" id="ARBA00023242"/>
    </source>
</evidence>
<dbReference type="Araport" id="AT1G05420"/>
<dbReference type="Proteomes" id="UP000006548">
    <property type="component" value="Chromosome 1"/>
</dbReference>
<keyword evidence="2 6" id="KW-0678">Repressor</keyword>
<dbReference type="AlphaFoldDB" id="A0A1P8AWY8"/>
<organism evidence="10 11">
    <name type="scientific">Arabidopsis thaliana</name>
    <name type="common">Mouse-ear cress</name>
    <dbReference type="NCBI Taxonomy" id="3702"/>
    <lineage>
        <taxon>Eukaryota</taxon>
        <taxon>Viridiplantae</taxon>
        <taxon>Streptophyta</taxon>
        <taxon>Embryophyta</taxon>
        <taxon>Tracheophyta</taxon>
        <taxon>Spermatophyta</taxon>
        <taxon>Magnoliopsida</taxon>
        <taxon>eudicotyledons</taxon>
        <taxon>Gunneridae</taxon>
        <taxon>Pentapetalae</taxon>
        <taxon>rosids</taxon>
        <taxon>malvids</taxon>
        <taxon>Brassicales</taxon>
        <taxon>Brassicaceae</taxon>
        <taxon>Camelineae</taxon>
        <taxon>Arabidopsis</taxon>
    </lineage>
</organism>
<keyword evidence="4 6" id="KW-0804">Transcription</keyword>
<dbReference type="Pfam" id="PF04844">
    <property type="entry name" value="Ovate"/>
    <property type="match status" value="1"/>
</dbReference>
<evidence type="ECO:0000256" key="4">
    <source>
        <dbReference type="ARBA" id="ARBA00023163"/>
    </source>
</evidence>
<evidence type="ECO:0000313" key="10">
    <source>
        <dbReference type="EMBL" id="ANM61179.1"/>
    </source>
</evidence>